<comment type="caution">
    <text evidence="1">The sequence shown here is derived from an EMBL/GenBank/DDBJ whole genome shotgun (WGS) entry which is preliminary data.</text>
</comment>
<accession>A0ACA9M0W9</accession>
<evidence type="ECO:0000313" key="1">
    <source>
        <dbReference type="EMBL" id="CAG8557612.1"/>
    </source>
</evidence>
<reference evidence="1" key="1">
    <citation type="submission" date="2021-06" db="EMBL/GenBank/DDBJ databases">
        <authorList>
            <person name="Kallberg Y."/>
            <person name="Tangrot J."/>
            <person name="Rosling A."/>
        </authorList>
    </citation>
    <scope>NUCLEOTIDE SEQUENCE</scope>
    <source>
        <strain evidence="1">IL203A</strain>
    </source>
</reference>
<keyword evidence="2" id="KW-1185">Reference proteome</keyword>
<gene>
    <name evidence="1" type="ORF">DHETER_LOCUS5503</name>
</gene>
<sequence length="204" mass="23818">MDIQMPSISEIEEFDIEKLAGNNHKSLNPFFLYRREYTKRAIKNGMKIKMTDVSRMAGKSWKNERTMVKKAYKKVSRRIDDFLRKRRQEERTYQIVYDVNMERVLQESEHVSNQLELVPLQSFSPDEYASSSNMDDIAFLNPSYINTIMESVSQEPDSVANQLTLDSHQSFPSDEYIYSLNLDDIIFLDSLGINVFQVAAESIF</sequence>
<name>A0ACA9M0W9_9GLOM</name>
<dbReference type="EMBL" id="CAJVPU010006164">
    <property type="protein sequence ID" value="CAG8557612.1"/>
    <property type="molecule type" value="Genomic_DNA"/>
</dbReference>
<protein>
    <submittedName>
        <fullName evidence="1">4155_t:CDS:1</fullName>
    </submittedName>
</protein>
<organism evidence="1 2">
    <name type="scientific">Dentiscutata heterogama</name>
    <dbReference type="NCBI Taxonomy" id="1316150"/>
    <lineage>
        <taxon>Eukaryota</taxon>
        <taxon>Fungi</taxon>
        <taxon>Fungi incertae sedis</taxon>
        <taxon>Mucoromycota</taxon>
        <taxon>Glomeromycotina</taxon>
        <taxon>Glomeromycetes</taxon>
        <taxon>Diversisporales</taxon>
        <taxon>Gigasporaceae</taxon>
        <taxon>Dentiscutata</taxon>
    </lineage>
</organism>
<evidence type="ECO:0000313" key="2">
    <source>
        <dbReference type="Proteomes" id="UP000789702"/>
    </source>
</evidence>
<dbReference type="Proteomes" id="UP000789702">
    <property type="component" value="Unassembled WGS sequence"/>
</dbReference>
<proteinExistence type="predicted"/>